<dbReference type="GO" id="GO:0008843">
    <property type="term" value="F:endochitinase activity"/>
    <property type="evidence" value="ECO:0007669"/>
    <property type="project" value="UniProtKB-EC"/>
</dbReference>
<evidence type="ECO:0000313" key="6">
    <source>
        <dbReference type="Proteomes" id="UP000226192"/>
    </source>
</evidence>
<evidence type="ECO:0000313" key="5">
    <source>
        <dbReference type="EMBL" id="PHH59992.1"/>
    </source>
</evidence>
<dbReference type="SMART" id="SM00636">
    <property type="entry name" value="Glyco_18"/>
    <property type="match status" value="1"/>
</dbReference>
<feature type="domain" description="GH18" evidence="4">
    <location>
        <begin position="24"/>
        <end position="402"/>
    </location>
</feature>
<dbReference type="InterPro" id="IPR050314">
    <property type="entry name" value="Glycosyl_Hydrlase_18"/>
</dbReference>
<evidence type="ECO:0000256" key="3">
    <source>
        <dbReference type="SAM" id="SignalP"/>
    </source>
</evidence>
<dbReference type="PANTHER" id="PTHR11177">
    <property type="entry name" value="CHITINASE"/>
    <property type="match status" value="1"/>
</dbReference>
<comment type="caution">
    <text evidence="5">The sequence shown here is derived from an EMBL/GenBank/DDBJ whole genome shotgun (WGS) entry which is preliminary data.</text>
</comment>
<organism evidence="5 6">
    <name type="scientific">Ophiocordyceps australis</name>
    <dbReference type="NCBI Taxonomy" id="1399860"/>
    <lineage>
        <taxon>Eukaryota</taxon>
        <taxon>Fungi</taxon>
        <taxon>Dikarya</taxon>
        <taxon>Ascomycota</taxon>
        <taxon>Pezizomycotina</taxon>
        <taxon>Sordariomycetes</taxon>
        <taxon>Hypocreomycetidae</taxon>
        <taxon>Hypocreales</taxon>
        <taxon>Ophiocordycipitaceae</taxon>
        <taxon>Ophiocordyceps</taxon>
    </lineage>
</organism>
<dbReference type="Gene3D" id="3.10.50.10">
    <property type="match status" value="1"/>
</dbReference>
<dbReference type="EMBL" id="NJET01000169">
    <property type="protein sequence ID" value="PHH59992.1"/>
    <property type="molecule type" value="Genomic_DNA"/>
</dbReference>
<reference evidence="5 6" key="1">
    <citation type="submission" date="2017-06" db="EMBL/GenBank/DDBJ databases">
        <title>Ant-infecting Ophiocordyceps genomes reveal a high diversity of potential behavioral manipulation genes and a possible major role for enterotoxins.</title>
        <authorList>
            <person name="De Bekker C."/>
            <person name="Evans H.C."/>
            <person name="Brachmann A."/>
            <person name="Hughes D.P."/>
        </authorList>
    </citation>
    <scope>NUCLEOTIDE SEQUENCE [LARGE SCALE GENOMIC DNA]</scope>
    <source>
        <strain evidence="5 6">Map64</strain>
    </source>
</reference>
<accession>A0A2C5XYG4</accession>
<dbReference type="InterPro" id="IPR011583">
    <property type="entry name" value="Chitinase_II/V-like_cat"/>
</dbReference>
<dbReference type="GO" id="GO:0006032">
    <property type="term" value="P:chitin catabolic process"/>
    <property type="evidence" value="ECO:0007669"/>
    <property type="project" value="TreeGrafter"/>
</dbReference>
<dbReference type="Gene3D" id="3.20.20.80">
    <property type="entry name" value="Glycosidases"/>
    <property type="match status" value="1"/>
</dbReference>
<dbReference type="OrthoDB" id="76388at2759"/>
<evidence type="ECO:0000256" key="2">
    <source>
        <dbReference type="ARBA" id="ARBA00012729"/>
    </source>
</evidence>
<evidence type="ECO:0000259" key="4">
    <source>
        <dbReference type="PROSITE" id="PS51910"/>
    </source>
</evidence>
<dbReference type="Proteomes" id="UP000226192">
    <property type="component" value="Unassembled WGS sequence"/>
</dbReference>
<sequence>MQLGSSYAQTGLVLALLHGALCQPVLFGFLQPQALKPESKIDYSKYTHINLAFALPQDNGTWTYTGESTLPSLVEEIHGKGPKVLMSFGGWSGSAHFSNIVKDPSTKDAFVQNIVDYVRKNNLDGADIDWEFPGSDGNCNSFDKEKDVPNFLKFLQDMRQKFDTEFPDPNAKKLITLAVRVQPFQGPDGTPMSDVSEFAKVVDYAALMQYDINGPCINVTGPNAPLNFEKDKATQFSFASTIDDWTKAGWPANQLTAGFAFYGHSMSVLEDMMLDPANQYKPHSDVVPSGDLVDESATDKCTNKTSFSGAWRFNNLLKQDVLADPVTAKEPWVRQFDDITKTPWLFNKESKVYISYDDPESIKEKAAFAASKGLAGGMIWSIEMDTADQALTRAILDNWPSA</sequence>
<gene>
    <name evidence="5" type="ORF">CDD81_2226</name>
</gene>
<dbReference type="AlphaFoldDB" id="A0A2C5XYG4"/>
<dbReference type="STRING" id="1399860.A0A2C5XYG4"/>
<feature type="signal peptide" evidence="3">
    <location>
        <begin position="1"/>
        <end position="22"/>
    </location>
</feature>
<dbReference type="EC" id="3.2.1.14" evidence="2"/>
<keyword evidence="3" id="KW-0732">Signal</keyword>
<evidence type="ECO:0000256" key="1">
    <source>
        <dbReference type="ARBA" id="ARBA00008682"/>
    </source>
</evidence>
<dbReference type="GO" id="GO:0005975">
    <property type="term" value="P:carbohydrate metabolic process"/>
    <property type="evidence" value="ECO:0007669"/>
    <property type="project" value="InterPro"/>
</dbReference>
<dbReference type="PANTHER" id="PTHR11177:SF392">
    <property type="entry name" value="HAP41P"/>
    <property type="match status" value="1"/>
</dbReference>
<dbReference type="InterPro" id="IPR001223">
    <property type="entry name" value="Glyco_hydro18_cat"/>
</dbReference>
<protein>
    <recommendedName>
        <fullName evidence="2">chitinase</fullName>
        <ecNumber evidence="2">3.2.1.14</ecNumber>
    </recommendedName>
</protein>
<dbReference type="Pfam" id="PF00704">
    <property type="entry name" value="Glyco_hydro_18"/>
    <property type="match status" value="1"/>
</dbReference>
<dbReference type="PROSITE" id="PS51910">
    <property type="entry name" value="GH18_2"/>
    <property type="match status" value="1"/>
</dbReference>
<comment type="similarity">
    <text evidence="1">Belongs to the glycosyl hydrolase 18 family. Chitinase class V subfamily.</text>
</comment>
<dbReference type="InterPro" id="IPR017853">
    <property type="entry name" value="GH"/>
</dbReference>
<dbReference type="SUPFAM" id="SSF51445">
    <property type="entry name" value="(Trans)glycosidases"/>
    <property type="match status" value="1"/>
</dbReference>
<dbReference type="InterPro" id="IPR029070">
    <property type="entry name" value="Chitinase_insertion_sf"/>
</dbReference>
<dbReference type="SUPFAM" id="SSF54556">
    <property type="entry name" value="Chitinase insertion domain"/>
    <property type="match status" value="1"/>
</dbReference>
<name>A0A2C5XYG4_9HYPO</name>
<dbReference type="GO" id="GO:0005576">
    <property type="term" value="C:extracellular region"/>
    <property type="evidence" value="ECO:0007669"/>
    <property type="project" value="TreeGrafter"/>
</dbReference>
<keyword evidence="6" id="KW-1185">Reference proteome</keyword>
<feature type="chain" id="PRO_5012089828" description="chitinase" evidence="3">
    <location>
        <begin position="23"/>
        <end position="402"/>
    </location>
</feature>
<dbReference type="GO" id="GO:0008061">
    <property type="term" value="F:chitin binding"/>
    <property type="evidence" value="ECO:0007669"/>
    <property type="project" value="InterPro"/>
</dbReference>
<proteinExistence type="inferred from homology"/>